<evidence type="ECO:0000313" key="2">
    <source>
        <dbReference type="Proteomes" id="UP000009183"/>
    </source>
</evidence>
<dbReference type="EMBL" id="FN595233">
    <property type="protein sequence ID" value="CCB47160.1"/>
    <property type="molecule type" value="Genomic_DNA"/>
</dbReference>
<reference evidence="2" key="1">
    <citation type="journal article" date="2007" name="Nature">
        <title>The grapevine genome sequence suggests ancestral hexaploidization in major angiosperm phyla.</title>
        <authorList>
            <consortium name="The French-Italian Public Consortium for Grapevine Genome Characterization."/>
            <person name="Jaillon O."/>
            <person name="Aury J.-M."/>
            <person name="Noel B."/>
            <person name="Policriti A."/>
            <person name="Clepet C."/>
            <person name="Casagrande A."/>
            <person name="Choisne N."/>
            <person name="Aubourg S."/>
            <person name="Vitulo N."/>
            <person name="Jubin C."/>
            <person name="Vezzi A."/>
            <person name="Legeai F."/>
            <person name="Hugueney P."/>
            <person name="Dasilva C."/>
            <person name="Horner D."/>
            <person name="Mica E."/>
            <person name="Jublot D."/>
            <person name="Poulain J."/>
            <person name="Bruyere C."/>
            <person name="Billault A."/>
            <person name="Segurens B."/>
            <person name="Gouyvenoux M."/>
            <person name="Ugarte E."/>
            <person name="Cattonaro F."/>
            <person name="Anthouard V."/>
            <person name="Vico V."/>
            <person name="Del Fabbro C."/>
            <person name="Alaux M."/>
            <person name="Di Gaspero G."/>
            <person name="Dumas V."/>
            <person name="Felice N."/>
            <person name="Paillard S."/>
            <person name="Juman I."/>
            <person name="Moroldo M."/>
            <person name="Scalabrin S."/>
            <person name="Canaguier A."/>
            <person name="Le Clainche I."/>
            <person name="Malacrida G."/>
            <person name="Durand E."/>
            <person name="Pesole G."/>
            <person name="Laucou V."/>
            <person name="Chatelet P."/>
            <person name="Merdinoglu D."/>
            <person name="Delledonne M."/>
            <person name="Pezzotti M."/>
            <person name="Lecharny A."/>
            <person name="Scarpelli C."/>
            <person name="Artiguenave F."/>
            <person name="Pe M.E."/>
            <person name="Valle G."/>
            <person name="Morgante M."/>
            <person name="Caboche M."/>
            <person name="Adam-Blondon A.-F."/>
            <person name="Weissenbach J."/>
            <person name="Quetier F."/>
            <person name="Wincker P."/>
        </authorList>
    </citation>
    <scope>NUCLEOTIDE SEQUENCE [LARGE SCALE GENOMIC DNA]</scope>
    <source>
        <strain evidence="2">cv. Pinot noir / PN40024</strain>
    </source>
</reference>
<protein>
    <submittedName>
        <fullName evidence="1">Uncharacterized protein</fullName>
    </submittedName>
</protein>
<sequence length="48" mass="5471">MKIHVNPLLVDKLAFNVKDNLLFHLKGDGAENKLRSRLRSCFDGFEGN</sequence>
<dbReference type="HOGENOM" id="CLU_3161054_0_0_1"/>
<dbReference type="AlphaFoldDB" id="F6H4E9"/>
<organism evidence="1 2">
    <name type="scientific">Vitis vinifera</name>
    <name type="common">Grape</name>
    <dbReference type="NCBI Taxonomy" id="29760"/>
    <lineage>
        <taxon>Eukaryota</taxon>
        <taxon>Viridiplantae</taxon>
        <taxon>Streptophyta</taxon>
        <taxon>Embryophyta</taxon>
        <taxon>Tracheophyta</taxon>
        <taxon>Spermatophyta</taxon>
        <taxon>Magnoliopsida</taxon>
        <taxon>eudicotyledons</taxon>
        <taxon>Gunneridae</taxon>
        <taxon>Pentapetalae</taxon>
        <taxon>rosids</taxon>
        <taxon>Vitales</taxon>
        <taxon>Vitaceae</taxon>
        <taxon>Viteae</taxon>
        <taxon>Vitis</taxon>
    </lineage>
</organism>
<name>F6H4E9_VITVI</name>
<dbReference type="Proteomes" id="UP000009183">
    <property type="component" value="Chromosome 7"/>
</dbReference>
<evidence type="ECO:0000313" key="1">
    <source>
        <dbReference type="EMBL" id="CCB47160.1"/>
    </source>
</evidence>
<keyword evidence="2" id="KW-1185">Reference proteome</keyword>
<proteinExistence type="predicted"/>
<gene>
    <name evidence="1" type="ordered locus">VIT_07s0031g02600</name>
</gene>
<accession>F6H4E9</accession>
<dbReference type="PaxDb" id="29760-VIT_07s0031g02600.t01"/>
<dbReference type="InParanoid" id="F6H4E9"/>